<gene>
    <name evidence="3" type="ORF">KEG57_29750</name>
</gene>
<dbReference type="SUPFAM" id="SSF48452">
    <property type="entry name" value="TPR-like"/>
    <property type="match status" value="2"/>
</dbReference>
<keyword evidence="1" id="KW-0677">Repeat</keyword>
<dbReference type="AlphaFoldDB" id="A0A9X3X987"/>
<dbReference type="PANTHER" id="PTHR44858:SF1">
    <property type="entry name" value="UDP-N-ACETYLGLUCOSAMINE--PEPTIDE N-ACETYLGLUCOSAMINYLTRANSFERASE SPINDLY-RELATED"/>
    <property type="match status" value="1"/>
</dbReference>
<dbReference type="RefSeq" id="WP_272426756.1">
    <property type="nucleotide sequence ID" value="NZ_JAGTJJ010000022.1"/>
</dbReference>
<dbReference type="EMBL" id="JAGTJJ010000022">
    <property type="protein sequence ID" value="MDC3984703.1"/>
    <property type="molecule type" value="Genomic_DNA"/>
</dbReference>
<dbReference type="GO" id="GO:0046813">
    <property type="term" value="P:receptor-mediated virion attachment to host cell"/>
    <property type="evidence" value="ECO:0007669"/>
    <property type="project" value="TreeGrafter"/>
</dbReference>
<proteinExistence type="predicted"/>
<dbReference type="InterPro" id="IPR050498">
    <property type="entry name" value="Ycf3"/>
</dbReference>
<dbReference type="SMART" id="SM00028">
    <property type="entry name" value="TPR"/>
    <property type="match status" value="4"/>
</dbReference>
<keyword evidence="4" id="KW-1185">Reference proteome</keyword>
<evidence type="ECO:0008006" key="5">
    <source>
        <dbReference type="Google" id="ProtNLM"/>
    </source>
</evidence>
<dbReference type="PANTHER" id="PTHR44858">
    <property type="entry name" value="TETRATRICOPEPTIDE REPEAT PROTEIN 6"/>
    <property type="match status" value="1"/>
</dbReference>
<dbReference type="InterPro" id="IPR019734">
    <property type="entry name" value="TPR_rpt"/>
</dbReference>
<accession>A0A9X3X987</accession>
<dbReference type="Proteomes" id="UP001151081">
    <property type="component" value="Unassembled WGS sequence"/>
</dbReference>
<protein>
    <recommendedName>
        <fullName evidence="5">Tetratricopeptide repeat protein</fullName>
    </recommendedName>
</protein>
<dbReference type="InterPro" id="IPR011990">
    <property type="entry name" value="TPR-like_helical_dom_sf"/>
</dbReference>
<name>A0A9X3X987_9BACT</name>
<keyword evidence="2" id="KW-0802">TPR repeat</keyword>
<dbReference type="Pfam" id="PF13181">
    <property type="entry name" value="TPR_8"/>
    <property type="match status" value="1"/>
</dbReference>
<evidence type="ECO:0000256" key="1">
    <source>
        <dbReference type="ARBA" id="ARBA00022737"/>
    </source>
</evidence>
<organism evidence="3 4">
    <name type="scientific">Polyangium jinanense</name>
    <dbReference type="NCBI Taxonomy" id="2829994"/>
    <lineage>
        <taxon>Bacteria</taxon>
        <taxon>Pseudomonadati</taxon>
        <taxon>Myxococcota</taxon>
        <taxon>Polyangia</taxon>
        <taxon>Polyangiales</taxon>
        <taxon>Polyangiaceae</taxon>
        <taxon>Polyangium</taxon>
    </lineage>
</organism>
<sequence>MMRARMGHFLIGDADFEYRSFTTFPLLEHVLGVGRMFCAPRFELVDEEGAPLDDEDAFLAELGESAPELFLPYGEDLVSLPSTADLDLVLGHLLARVRQADERIRARRSSGQEGARVRWSLPFVWELRKDEWGALLATIQAALPEEASLSLEFLQAEETEELLDRLFDRDTRLGQLQAALSETHGFGLAALAFAVAHDMPTFTVEDEPVFYEFDEGGEAQRFMNRLESTVLAAPEATRIEQIAVHADSALQALEEERVADALADARQARAWTWGVRDAAAIAAAYRASATAWLEAGELDRAITDASWAIYLEPDADGFDTRGIARHLGGDVEGAIADYTASLELAPEAARVLSNRAEAYFDQGNDAACIADAEQSIALDPEYATAFVWRGRALLRMGRADEARADAERGAELGDAALWDELQAASSQG</sequence>
<dbReference type="GO" id="GO:0009279">
    <property type="term" value="C:cell outer membrane"/>
    <property type="evidence" value="ECO:0007669"/>
    <property type="project" value="TreeGrafter"/>
</dbReference>
<evidence type="ECO:0000313" key="4">
    <source>
        <dbReference type="Proteomes" id="UP001151081"/>
    </source>
</evidence>
<comment type="caution">
    <text evidence="3">The sequence shown here is derived from an EMBL/GenBank/DDBJ whole genome shotgun (WGS) entry which is preliminary data.</text>
</comment>
<evidence type="ECO:0000256" key="2">
    <source>
        <dbReference type="ARBA" id="ARBA00022803"/>
    </source>
</evidence>
<dbReference type="Gene3D" id="1.25.40.10">
    <property type="entry name" value="Tetratricopeptide repeat domain"/>
    <property type="match status" value="2"/>
</dbReference>
<evidence type="ECO:0000313" key="3">
    <source>
        <dbReference type="EMBL" id="MDC3984703.1"/>
    </source>
</evidence>
<reference evidence="3 4" key="1">
    <citation type="submission" date="2021-04" db="EMBL/GenBank/DDBJ databases">
        <title>Genome analysis of Polyangium sp.</title>
        <authorList>
            <person name="Li Y."/>
            <person name="Wang J."/>
        </authorList>
    </citation>
    <scope>NUCLEOTIDE SEQUENCE [LARGE SCALE GENOMIC DNA]</scope>
    <source>
        <strain evidence="3 4">SDU14</strain>
    </source>
</reference>